<accession>A0AAV3NWA2</accession>
<protein>
    <submittedName>
        <fullName evidence="1">Uncharacterized protein</fullName>
    </submittedName>
</protein>
<proteinExistence type="predicted"/>
<name>A0AAV3NWA2_LITER</name>
<dbReference type="EMBL" id="BAABME010000482">
    <property type="protein sequence ID" value="GAA0143147.1"/>
    <property type="molecule type" value="Genomic_DNA"/>
</dbReference>
<dbReference type="AlphaFoldDB" id="A0AAV3NWA2"/>
<sequence length="189" mass="22185">MSKRMKIEQAIGVMDEEEKMAIDDERTMKHDILYNALQSHKDNLAYAMRSMARDEFQEEEYRWLAYMVFQGLSTRELEQLRDDVKFDLAYILRAESTAGIASQFFEAVPAVCEGELFEESGDLNAIKHYAQTKRKLQSSSYSDLHHLRREIKFLCIQGRINISINLYNSSRQRLFSRKIMAWQKINDPG</sequence>
<evidence type="ECO:0000313" key="1">
    <source>
        <dbReference type="EMBL" id="GAA0143147.1"/>
    </source>
</evidence>
<gene>
    <name evidence="1" type="ORF">LIER_03900</name>
</gene>
<keyword evidence="2" id="KW-1185">Reference proteome</keyword>
<dbReference type="Proteomes" id="UP001454036">
    <property type="component" value="Unassembled WGS sequence"/>
</dbReference>
<comment type="caution">
    <text evidence="1">The sequence shown here is derived from an EMBL/GenBank/DDBJ whole genome shotgun (WGS) entry which is preliminary data.</text>
</comment>
<organism evidence="1 2">
    <name type="scientific">Lithospermum erythrorhizon</name>
    <name type="common">Purple gromwell</name>
    <name type="synonym">Lithospermum officinale var. erythrorhizon</name>
    <dbReference type="NCBI Taxonomy" id="34254"/>
    <lineage>
        <taxon>Eukaryota</taxon>
        <taxon>Viridiplantae</taxon>
        <taxon>Streptophyta</taxon>
        <taxon>Embryophyta</taxon>
        <taxon>Tracheophyta</taxon>
        <taxon>Spermatophyta</taxon>
        <taxon>Magnoliopsida</taxon>
        <taxon>eudicotyledons</taxon>
        <taxon>Gunneridae</taxon>
        <taxon>Pentapetalae</taxon>
        <taxon>asterids</taxon>
        <taxon>lamiids</taxon>
        <taxon>Boraginales</taxon>
        <taxon>Boraginaceae</taxon>
        <taxon>Boraginoideae</taxon>
        <taxon>Lithospermeae</taxon>
        <taxon>Lithospermum</taxon>
    </lineage>
</organism>
<evidence type="ECO:0000313" key="2">
    <source>
        <dbReference type="Proteomes" id="UP001454036"/>
    </source>
</evidence>
<reference evidence="1 2" key="1">
    <citation type="submission" date="2024-01" db="EMBL/GenBank/DDBJ databases">
        <title>The complete chloroplast genome sequence of Lithospermum erythrorhizon: insights into the phylogenetic relationship among Boraginaceae species and the maternal lineages of purple gromwells.</title>
        <authorList>
            <person name="Okada T."/>
            <person name="Watanabe K."/>
        </authorList>
    </citation>
    <scope>NUCLEOTIDE SEQUENCE [LARGE SCALE GENOMIC DNA]</scope>
</reference>